<evidence type="ECO:0000256" key="5">
    <source>
        <dbReference type="ARBA" id="ARBA00022989"/>
    </source>
</evidence>
<evidence type="ECO:0000313" key="11">
    <source>
        <dbReference type="RefSeq" id="XP_055863334.1"/>
    </source>
</evidence>
<evidence type="ECO:0000259" key="9">
    <source>
        <dbReference type="PROSITE" id="PS50850"/>
    </source>
</evidence>
<evidence type="ECO:0000256" key="4">
    <source>
        <dbReference type="ARBA" id="ARBA00022692"/>
    </source>
</evidence>
<dbReference type="InterPro" id="IPR005829">
    <property type="entry name" value="Sugar_transporter_CS"/>
</dbReference>
<name>A0A9W2YKR9_BIOGL</name>
<evidence type="ECO:0000256" key="3">
    <source>
        <dbReference type="ARBA" id="ARBA00022475"/>
    </source>
</evidence>
<evidence type="ECO:0000256" key="1">
    <source>
        <dbReference type="ARBA" id="ARBA00004651"/>
    </source>
</evidence>
<feature type="transmembrane region" description="Helical" evidence="8">
    <location>
        <begin position="498"/>
        <end position="519"/>
    </location>
</feature>
<dbReference type="PROSITE" id="PS50850">
    <property type="entry name" value="MFS"/>
    <property type="match status" value="1"/>
</dbReference>
<dbReference type="SUPFAM" id="SSF103473">
    <property type="entry name" value="MFS general substrate transporter"/>
    <property type="match status" value="1"/>
</dbReference>
<feature type="transmembrane region" description="Helical" evidence="8">
    <location>
        <begin position="366"/>
        <end position="386"/>
    </location>
</feature>
<evidence type="ECO:0000256" key="7">
    <source>
        <dbReference type="RuleBase" id="RU003346"/>
    </source>
</evidence>
<dbReference type="FunFam" id="1.20.1250.20:FF:001511">
    <property type="entry name" value="Solute carrier family 2, facilitated glucose transporter member 5"/>
    <property type="match status" value="1"/>
</dbReference>
<feature type="transmembrane region" description="Helical" evidence="8">
    <location>
        <begin position="398"/>
        <end position="418"/>
    </location>
</feature>
<feature type="transmembrane region" description="Helical" evidence="8">
    <location>
        <begin position="430"/>
        <end position="458"/>
    </location>
</feature>
<protein>
    <submittedName>
        <fullName evidence="11">Solute carrier family 2, facilitated glucose transporter member 1-like isoform X2</fullName>
    </submittedName>
</protein>
<dbReference type="GO" id="GO:0055056">
    <property type="term" value="F:D-glucose transmembrane transporter activity"/>
    <property type="evidence" value="ECO:0007669"/>
    <property type="project" value="TreeGrafter"/>
</dbReference>
<dbReference type="Proteomes" id="UP001165740">
    <property type="component" value="Chromosome 13"/>
</dbReference>
<proteinExistence type="inferred from homology"/>
<dbReference type="PANTHER" id="PTHR23503">
    <property type="entry name" value="SOLUTE CARRIER FAMILY 2"/>
    <property type="match status" value="1"/>
</dbReference>
<dbReference type="GeneID" id="106076228"/>
<dbReference type="InterPro" id="IPR003663">
    <property type="entry name" value="Sugar/inositol_transpt"/>
</dbReference>
<dbReference type="PROSITE" id="PS00217">
    <property type="entry name" value="SUGAR_TRANSPORT_2"/>
    <property type="match status" value="1"/>
</dbReference>
<dbReference type="Gene3D" id="1.20.1250.20">
    <property type="entry name" value="MFS general substrate transporter like domains"/>
    <property type="match status" value="2"/>
</dbReference>
<feature type="transmembrane region" description="Helical" evidence="8">
    <location>
        <begin position="245"/>
        <end position="266"/>
    </location>
</feature>
<dbReference type="PANTHER" id="PTHR23503:SF132">
    <property type="entry name" value="SOLUTE CARRIER FAMILY 2, FACILITATED GLUCOSE TRANSPORTER MEMBER 5-LIKE"/>
    <property type="match status" value="1"/>
</dbReference>
<reference evidence="11" key="1">
    <citation type="submission" date="2025-08" db="UniProtKB">
        <authorList>
            <consortium name="RefSeq"/>
        </authorList>
    </citation>
    <scope>IDENTIFICATION</scope>
</reference>
<dbReference type="PRINTS" id="PR00171">
    <property type="entry name" value="SUGRTRNSPORT"/>
</dbReference>
<comment type="similarity">
    <text evidence="7">Belongs to the major facilitator superfamily. Sugar transporter (TC 2.A.1.1) family.</text>
</comment>
<comment type="subcellular location">
    <subcellularLocation>
        <location evidence="1">Cell membrane</location>
        <topology evidence="1">Multi-pass membrane protein</topology>
    </subcellularLocation>
</comment>
<dbReference type="PROSITE" id="PS00216">
    <property type="entry name" value="SUGAR_TRANSPORT_1"/>
    <property type="match status" value="1"/>
</dbReference>
<gene>
    <name evidence="11" type="primary">LOC106076228</name>
</gene>
<dbReference type="RefSeq" id="XP_055863334.1">
    <property type="nucleotide sequence ID" value="XM_056007359.1"/>
</dbReference>
<keyword evidence="6 8" id="KW-0472">Membrane</keyword>
<dbReference type="GO" id="GO:1990539">
    <property type="term" value="P:fructose import across plasma membrane"/>
    <property type="evidence" value="ECO:0007669"/>
    <property type="project" value="UniProtKB-ARBA"/>
</dbReference>
<dbReference type="GO" id="GO:0005886">
    <property type="term" value="C:plasma membrane"/>
    <property type="evidence" value="ECO:0007669"/>
    <property type="project" value="UniProtKB-SubCell"/>
</dbReference>
<evidence type="ECO:0000256" key="8">
    <source>
        <dbReference type="SAM" id="Phobius"/>
    </source>
</evidence>
<dbReference type="GO" id="GO:0046323">
    <property type="term" value="P:D-glucose import"/>
    <property type="evidence" value="ECO:0007669"/>
    <property type="project" value="TreeGrafter"/>
</dbReference>
<feature type="domain" description="Major facilitator superfamily (MFS) profile" evidence="9">
    <location>
        <begin position="18"/>
        <end position="523"/>
    </location>
</feature>
<evidence type="ECO:0000313" key="10">
    <source>
        <dbReference type="Proteomes" id="UP001165740"/>
    </source>
</evidence>
<evidence type="ECO:0000256" key="6">
    <source>
        <dbReference type="ARBA" id="ARBA00023136"/>
    </source>
</evidence>
<dbReference type="OrthoDB" id="4540492at2759"/>
<accession>A0A9W2YKR9</accession>
<keyword evidence="5 8" id="KW-1133">Transmembrane helix</keyword>
<keyword evidence="4 8" id="KW-0812">Transmembrane</keyword>
<keyword evidence="2 7" id="KW-0813">Transport</keyword>
<feature type="transmembrane region" description="Helical" evidence="8">
    <location>
        <begin position="155"/>
        <end position="176"/>
    </location>
</feature>
<dbReference type="GO" id="GO:0005353">
    <property type="term" value="F:fructose transmembrane transporter activity"/>
    <property type="evidence" value="ECO:0007669"/>
    <property type="project" value="UniProtKB-ARBA"/>
</dbReference>
<feature type="transmembrane region" description="Helical" evidence="8">
    <location>
        <begin position="470"/>
        <end position="492"/>
    </location>
</feature>
<dbReference type="InterPro" id="IPR020846">
    <property type="entry name" value="MFS_dom"/>
</dbReference>
<feature type="transmembrane region" description="Helical" evidence="8">
    <location>
        <begin position="12"/>
        <end position="31"/>
    </location>
</feature>
<organism evidence="10 11">
    <name type="scientific">Biomphalaria glabrata</name>
    <name type="common">Bloodfluke planorb</name>
    <name type="synonym">Freshwater snail</name>
    <dbReference type="NCBI Taxonomy" id="6526"/>
    <lineage>
        <taxon>Eukaryota</taxon>
        <taxon>Metazoa</taxon>
        <taxon>Spiralia</taxon>
        <taxon>Lophotrochozoa</taxon>
        <taxon>Mollusca</taxon>
        <taxon>Gastropoda</taxon>
        <taxon>Heterobranchia</taxon>
        <taxon>Euthyneura</taxon>
        <taxon>Panpulmonata</taxon>
        <taxon>Hygrophila</taxon>
        <taxon>Lymnaeoidea</taxon>
        <taxon>Planorbidae</taxon>
        <taxon>Biomphalaria</taxon>
    </lineage>
</organism>
<dbReference type="Pfam" id="PF00083">
    <property type="entry name" value="Sugar_tr"/>
    <property type="match status" value="1"/>
</dbReference>
<dbReference type="NCBIfam" id="TIGR00879">
    <property type="entry name" value="SP"/>
    <property type="match status" value="1"/>
</dbReference>
<keyword evidence="3" id="KW-1003">Cell membrane</keyword>
<keyword evidence="10" id="KW-1185">Reference proteome</keyword>
<dbReference type="GO" id="GO:0070837">
    <property type="term" value="P:dehydroascorbic acid transport"/>
    <property type="evidence" value="ECO:0007669"/>
    <property type="project" value="TreeGrafter"/>
</dbReference>
<feature type="transmembrane region" description="Helical" evidence="8">
    <location>
        <begin position="122"/>
        <end position="143"/>
    </location>
</feature>
<sequence>MPNEENEGKTTLVLILSVTVACIGNSFLYGYQIGVVNQPADLIQAFYNKTYYERKGGNWDNMTRYNDYLQENITDDEAIIKYFGSNSNVVKNAPTENTTKLLSPDVFGAKTELLLEPWVVKILWSTTVAAFVLFGMIGAFCSAKVADFFGRKKGMIIITVLMFIAAILGGITIIAASPECLILSRVFVGLHSGLNITLCPLYLAEISPRKIRGAIGTCHQLACTIGILVSQILGLKELLGTEILWPYLFAFNAIPSLICLVFMPFFPESPRFLLIKQKQESAAVEALKKFRGTDNVSDEIEEMRLEASKSVSVKNFSIKELLVAPELRMPVIIACVLQISQQWSGINAVMSYSTLLFGQVNMDPATIPYIVVATGVINVLCTVVAVPLMEKAGRRPLLLYPMIGMLISFILMTIFLNLGENSDLADSHKYFAYICIILMHTYIIGFALGLGPIPFIVVGEIFRQEPRAAAMSLSLAFNWICNFTLMLTFPFLKDGLGAYVYILFSIVLAFAIAFIFFFVPETKNKTFDEIANSIAFGKARGQQKSFNVDDEKGGENIPLEKV</sequence>
<dbReference type="AlphaFoldDB" id="A0A9W2YKR9"/>
<dbReference type="InterPro" id="IPR045263">
    <property type="entry name" value="GLUT"/>
</dbReference>
<dbReference type="InterPro" id="IPR036259">
    <property type="entry name" value="MFS_trans_sf"/>
</dbReference>
<dbReference type="InterPro" id="IPR005828">
    <property type="entry name" value="MFS_sugar_transport-like"/>
</dbReference>
<feature type="transmembrane region" description="Helical" evidence="8">
    <location>
        <begin position="182"/>
        <end position="203"/>
    </location>
</feature>
<evidence type="ECO:0000256" key="2">
    <source>
        <dbReference type="ARBA" id="ARBA00022448"/>
    </source>
</evidence>